<sequence length="684" mass="70974">MTALSRLVIAGRWWVVALWIVLAALGGFAAPRATQRLTFDFGLPGQPGYEANVDILKTFGSGGIGAPVLLVVGDGSSEVPAAEPIAQAVAKAAPGARIATYADQSDLLADDGRTGVVLVYPIPIASDQPYASALAQLRPAAEELTRELGTPVVVTGRDALNFAEGDTGGNPLAETLAGGIGAAIVLALVFGSFLALMPLVIAAASILTTFLILWGLTGLTDVSFVVQYLLALIGLGVAIDYALLLVTRWREETGNGSTPEEAVRTAMSTAGRSILFSGITVAVSLAALIAVPVPFIRSVGYTGLLIPVLSVAASLTLLPALLLILGRRLSWPHRRTTDPESRLWRGVGRFVVRHRWVAATAAAAVLIILAVPSFGLRLGQATNDALAAGSGPAATAVRSLDGNGPGAGLSAPVEILTDTPSEVVEKIRTVDGVGGVAAPGQWRSGAGESVVDVWTQDDASSSSGAAVAAEIRTVAEDLGARVGGIPAQDADFIHTVYGSAWWILIAIVVVTFVLLAVALRSIALPAKALLLNVVSLGAAFGITVWIWQGGHGTELLFDRQPSGAVTVWIPIAIFAFLFGLSMDYEVFLLSRIKEEHDAGHTTDEATVHGVARTGRLVTSAALILFLAFVSLSQIPTADVKILATGLALGIIIDATIVRGVLAPALVAALGPVNWWWPWGPKEKP</sequence>
<keyword evidence="5 6" id="KW-0472">Membrane</keyword>
<evidence type="ECO:0000259" key="7">
    <source>
        <dbReference type="PROSITE" id="PS50156"/>
    </source>
</evidence>
<dbReference type="Gene3D" id="1.20.1640.10">
    <property type="entry name" value="Multidrug efflux transporter AcrB transmembrane domain"/>
    <property type="match status" value="2"/>
</dbReference>
<evidence type="ECO:0000256" key="1">
    <source>
        <dbReference type="ARBA" id="ARBA00004651"/>
    </source>
</evidence>
<dbReference type="RefSeq" id="WP_231481327.1">
    <property type="nucleotide sequence ID" value="NZ_BAAAZO010000009.1"/>
</dbReference>
<feature type="domain" description="SSD" evidence="7">
    <location>
        <begin position="194"/>
        <end position="324"/>
    </location>
</feature>
<dbReference type="InterPro" id="IPR000731">
    <property type="entry name" value="SSD"/>
</dbReference>
<gene>
    <name evidence="8" type="ORF">GCM10022223_45340</name>
</gene>
<dbReference type="PANTHER" id="PTHR33406:SF13">
    <property type="entry name" value="MEMBRANE PROTEIN YDFJ"/>
    <property type="match status" value="1"/>
</dbReference>
<keyword evidence="3 6" id="KW-0812">Transmembrane</keyword>
<dbReference type="InterPro" id="IPR050545">
    <property type="entry name" value="Mycobact_MmpL"/>
</dbReference>
<feature type="transmembrane region" description="Helical" evidence="6">
    <location>
        <begin position="616"/>
        <end position="634"/>
    </location>
</feature>
<feature type="transmembrane region" description="Helical" evidence="6">
    <location>
        <begin position="274"/>
        <end position="295"/>
    </location>
</feature>
<keyword evidence="2" id="KW-1003">Cell membrane</keyword>
<dbReference type="EMBL" id="BAAAZO010000009">
    <property type="protein sequence ID" value="GAA3623299.1"/>
    <property type="molecule type" value="Genomic_DNA"/>
</dbReference>
<proteinExistence type="predicted"/>
<keyword evidence="4 6" id="KW-1133">Transmembrane helix</keyword>
<evidence type="ECO:0000256" key="3">
    <source>
        <dbReference type="ARBA" id="ARBA00022692"/>
    </source>
</evidence>
<feature type="transmembrane region" description="Helical" evidence="6">
    <location>
        <begin position="12"/>
        <end position="30"/>
    </location>
</feature>
<feature type="transmembrane region" description="Helical" evidence="6">
    <location>
        <begin position="529"/>
        <end position="547"/>
    </location>
</feature>
<comment type="subcellular location">
    <subcellularLocation>
        <location evidence="1">Cell membrane</location>
        <topology evidence="1">Multi-pass membrane protein</topology>
    </subcellularLocation>
</comment>
<evidence type="ECO:0000256" key="5">
    <source>
        <dbReference type="ARBA" id="ARBA00023136"/>
    </source>
</evidence>
<feature type="transmembrane region" description="Helical" evidence="6">
    <location>
        <begin position="567"/>
        <end position="587"/>
    </location>
</feature>
<feature type="transmembrane region" description="Helical" evidence="6">
    <location>
        <begin position="225"/>
        <end position="246"/>
    </location>
</feature>
<protein>
    <submittedName>
        <fullName evidence="8">MMPL family transporter</fullName>
    </submittedName>
</protein>
<feature type="transmembrane region" description="Helical" evidence="6">
    <location>
        <begin position="499"/>
        <end position="517"/>
    </location>
</feature>
<name>A0ABP7A1U8_9ACTN</name>
<feature type="transmembrane region" description="Helical" evidence="6">
    <location>
        <begin position="646"/>
        <end position="676"/>
    </location>
</feature>
<accession>A0ABP7A1U8</accession>
<reference evidence="9" key="1">
    <citation type="journal article" date="2019" name="Int. J. Syst. Evol. Microbiol.">
        <title>The Global Catalogue of Microorganisms (GCM) 10K type strain sequencing project: providing services to taxonomists for standard genome sequencing and annotation.</title>
        <authorList>
            <consortium name="The Broad Institute Genomics Platform"/>
            <consortium name="The Broad Institute Genome Sequencing Center for Infectious Disease"/>
            <person name="Wu L."/>
            <person name="Ma J."/>
        </authorList>
    </citation>
    <scope>NUCLEOTIDE SEQUENCE [LARGE SCALE GENOMIC DNA]</scope>
    <source>
        <strain evidence="9">JCM 16902</strain>
    </source>
</reference>
<feature type="transmembrane region" description="Helical" evidence="6">
    <location>
        <begin position="356"/>
        <end position="376"/>
    </location>
</feature>
<organism evidence="8 9">
    <name type="scientific">Kineosporia mesophila</name>
    <dbReference type="NCBI Taxonomy" id="566012"/>
    <lineage>
        <taxon>Bacteria</taxon>
        <taxon>Bacillati</taxon>
        <taxon>Actinomycetota</taxon>
        <taxon>Actinomycetes</taxon>
        <taxon>Kineosporiales</taxon>
        <taxon>Kineosporiaceae</taxon>
        <taxon>Kineosporia</taxon>
    </lineage>
</organism>
<evidence type="ECO:0000256" key="4">
    <source>
        <dbReference type="ARBA" id="ARBA00022989"/>
    </source>
</evidence>
<evidence type="ECO:0000313" key="9">
    <source>
        <dbReference type="Proteomes" id="UP001501074"/>
    </source>
</evidence>
<feature type="transmembrane region" description="Helical" evidence="6">
    <location>
        <begin position="180"/>
        <end position="213"/>
    </location>
</feature>
<evidence type="ECO:0000313" key="8">
    <source>
        <dbReference type="EMBL" id="GAA3623299.1"/>
    </source>
</evidence>
<evidence type="ECO:0000256" key="6">
    <source>
        <dbReference type="SAM" id="Phobius"/>
    </source>
</evidence>
<comment type="caution">
    <text evidence="8">The sequence shown here is derived from an EMBL/GenBank/DDBJ whole genome shotgun (WGS) entry which is preliminary data.</text>
</comment>
<feature type="transmembrane region" description="Helical" evidence="6">
    <location>
        <begin position="301"/>
        <end position="325"/>
    </location>
</feature>
<dbReference type="Pfam" id="PF03176">
    <property type="entry name" value="MMPL"/>
    <property type="match status" value="2"/>
</dbReference>
<dbReference type="Proteomes" id="UP001501074">
    <property type="component" value="Unassembled WGS sequence"/>
</dbReference>
<dbReference type="InterPro" id="IPR004869">
    <property type="entry name" value="MMPL_dom"/>
</dbReference>
<dbReference type="PANTHER" id="PTHR33406">
    <property type="entry name" value="MEMBRANE PROTEIN MJ1562-RELATED"/>
    <property type="match status" value="1"/>
</dbReference>
<keyword evidence="9" id="KW-1185">Reference proteome</keyword>
<dbReference type="SUPFAM" id="SSF82866">
    <property type="entry name" value="Multidrug efflux transporter AcrB transmembrane domain"/>
    <property type="match status" value="2"/>
</dbReference>
<evidence type="ECO:0000256" key="2">
    <source>
        <dbReference type="ARBA" id="ARBA00022475"/>
    </source>
</evidence>
<dbReference type="PROSITE" id="PS50156">
    <property type="entry name" value="SSD"/>
    <property type="match status" value="1"/>
</dbReference>